<dbReference type="EMBL" id="CP064787">
    <property type="protein sequence ID" value="QSG07251.1"/>
    <property type="molecule type" value="Genomic_DNA"/>
</dbReference>
<proteinExistence type="predicted"/>
<evidence type="ECO:0000313" key="1">
    <source>
        <dbReference type="EMBL" id="QSG07251.1"/>
    </source>
</evidence>
<accession>A0A897N433</accession>
<protein>
    <submittedName>
        <fullName evidence="1">Uncharacterized protein</fullName>
    </submittedName>
</protein>
<name>A0A897N433_9EURY</name>
<dbReference type="AlphaFoldDB" id="A0A897N433"/>
<evidence type="ECO:0000313" key="2">
    <source>
        <dbReference type="Proteomes" id="UP000663525"/>
    </source>
</evidence>
<gene>
    <name evidence="1" type="ORF">HSR121_2934</name>
</gene>
<organism evidence="1 2">
    <name type="scientific">Halapricum desulfuricans</name>
    <dbReference type="NCBI Taxonomy" id="2841257"/>
    <lineage>
        <taxon>Archaea</taxon>
        <taxon>Methanobacteriati</taxon>
        <taxon>Methanobacteriota</taxon>
        <taxon>Stenosarchaea group</taxon>
        <taxon>Halobacteria</taxon>
        <taxon>Halobacteriales</taxon>
        <taxon>Haloarculaceae</taxon>
        <taxon>Halapricum</taxon>
    </lineage>
</organism>
<sequence>MATSIDKKHCVADIVFLSEAVKSCRPQKYLISACANKSVALVNAAGSVPRRLNTSTSSRSFDSVSIAA</sequence>
<reference evidence="1" key="1">
    <citation type="submission" date="2020-11" db="EMBL/GenBank/DDBJ databases">
        <title>Carbohydrate-dependent, anaerobic sulfur respiration: A novel catabolism in halophilic archaea.</title>
        <authorList>
            <person name="Sorokin D.Y."/>
            <person name="Messina E."/>
            <person name="Smedile F."/>
            <person name="La Cono V."/>
            <person name="Hallsworth J.E."/>
            <person name="Yakimov M.M."/>
        </authorList>
    </citation>
    <scope>NUCLEOTIDE SEQUENCE</scope>
    <source>
        <strain evidence="1">HSR12-1</strain>
    </source>
</reference>
<dbReference type="Proteomes" id="UP000663525">
    <property type="component" value="Chromosome"/>
</dbReference>